<keyword evidence="2" id="KW-0808">Transferase</keyword>
<dbReference type="InterPro" id="IPR006598">
    <property type="entry name" value="CAP10"/>
</dbReference>
<evidence type="ECO:0000313" key="5">
    <source>
        <dbReference type="EMBL" id="CAD8597397.1"/>
    </source>
</evidence>
<dbReference type="Pfam" id="PF05686">
    <property type="entry name" value="Glyco_transf_90"/>
    <property type="match status" value="1"/>
</dbReference>
<dbReference type="PANTHER" id="PTHR12203">
    <property type="entry name" value="KDEL LYS-ASP-GLU-LEU CONTAINING - RELATED"/>
    <property type="match status" value="1"/>
</dbReference>
<keyword evidence="3" id="KW-0732">Signal</keyword>
<evidence type="ECO:0000256" key="3">
    <source>
        <dbReference type="SAM" id="SignalP"/>
    </source>
</evidence>
<protein>
    <recommendedName>
        <fullName evidence="4">Glycosyl transferase CAP10 domain-containing protein</fullName>
    </recommendedName>
</protein>
<accession>A0A7S0PXE7</accession>
<name>A0A7S0PXE7_9EUKA</name>
<dbReference type="EMBL" id="HBEY01001364">
    <property type="protein sequence ID" value="CAD8597397.1"/>
    <property type="molecule type" value="Transcribed_RNA"/>
</dbReference>
<dbReference type="GO" id="GO:0016740">
    <property type="term" value="F:transferase activity"/>
    <property type="evidence" value="ECO:0007669"/>
    <property type="project" value="UniProtKB-KW"/>
</dbReference>
<evidence type="ECO:0000256" key="1">
    <source>
        <dbReference type="ARBA" id="ARBA00010118"/>
    </source>
</evidence>
<dbReference type="InterPro" id="IPR051091">
    <property type="entry name" value="O-Glucosyltr/Glycosyltrsf_90"/>
</dbReference>
<gene>
    <name evidence="5" type="ORF">CPEL01642_LOCUS726</name>
</gene>
<dbReference type="AlphaFoldDB" id="A0A7S0PXE7"/>
<reference evidence="5" key="1">
    <citation type="submission" date="2021-01" db="EMBL/GenBank/DDBJ databases">
        <authorList>
            <person name="Corre E."/>
            <person name="Pelletier E."/>
            <person name="Niang G."/>
            <person name="Scheremetjew M."/>
            <person name="Finn R."/>
            <person name="Kale V."/>
            <person name="Holt S."/>
            <person name="Cochrane G."/>
            <person name="Meng A."/>
            <person name="Brown T."/>
            <person name="Cohen L."/>
        </authorList>
    </citation>
    <scope>NUCLEOTIDE SEQUENCE</scope>
    <source>
        <strain evidence="5">PLY182g</strain>
    </source>
</reference>
<proteinExistence type="inferred from homology"/>
<feature type="chain" id="PRO_5031380859" description="Glycosyl transferase CAP10 domain-containing protein" evidence="3">
    <location>
        <begin position="22"/>
        <end position="593"/>
    </location>
</feature>
<evidence type="ECO:0000259" key="4">
    <source>
        <dbReference type="SMART" id="SM00672"/>
    </source>
</evidence>
<comment type="similarity">
    <text evidence="1">Belongs to the glycosyltransferase 90 family.</text>
</comment>
<evidence type="ECO:0000256" key="2">
    <source>
        <dbReference type="ARBA" id="ARBA00022679"/>
    </source>
</evidence>
<dbReference type="PANTHER" id="PTHR12203:SF35">
    <property type="entry name" value="PROTEIN O-GLUCOSYLTRANSFERASE 1"/>
    <property type="match status" value="1"/>
</dbReference>
<sequence length="593" mass="66280">MRALVLIGCGALVALFGLLSTSQITDRPTFNEELDGLKQANTLLKQKLHLFEVTQNEMKRLRKEAMYHEAAAAEGVDAERRAVATNELKHVAASTACPESTPAPEPAVAGGMAEMLLKAHAKWDWRMIATERMQPWPTITKQQLLTGVKTCNASAMYCQRMQIYKGALYLTDYAAIFFDRHYAPARVMPILETLRRHPNLPDIDIVVAGNDEPRVPAIPGDHRSWTRTCERWPGGRGDLPPVVFSPTVNPGVLDLPWFDFAWFFPRRPHKLRTAPWSVLHAKLLEDGSKVKWADKFEIAMHTGNVGSPHRKVLSAVAANSPDEMLVNELFIGDHGKIRQTCEELNLHRKGGFQQHKCYMTFEQQCRYKYLLNSASIGYANKFKSLLLCGSVVLYVREGMRHKEFYEFGLLPGVHYVAVDTAKDVPAMVRWLRQNDDYARAVAAAGRARMSSLNVGAVTDFMAELLTQYASRQAFRVEPLAGAVRIECEDDLWRHYALSMGWARAYMKEDNGTCVHPPPPGATLGPPGWGGAYRGSKPRCIASHDLGPKAQPFACNFSHPFSTAESWEPEGVFPKPHPANRENWMGPASKGLFG</sequence>
<dbReference type="SMART" id="SM00672">
    <property type="entry name" value="CAP10"/>
    <property type="match status" value="1"/>
</dbReference>
<feature type="signal peptide" evidence="3">
    <location>
        <begin position="1"/>
        <end position="21"/>
    </location>
</feature>
<organism evidence="5">
    <name type="scientific">Coccolithus braarudii</name>
    <dbReference type="NCBI Taxonomy" id="221442"/>
    <lineage>
        <taxon>Eukaryota</taxon>
        <taxon>Haptista</taxon>
        <taxon>Haptophyta</taxon>
        <taxon>Prymnesiophyceae</taxon>
        <taxon>Coccolithales</taxon>
        <taxon>Coccolithaceae</taxon>
        <taxon>Coccolithus</taxon>
    </lineage>
</organism>
<feature type="domain" description="Glycosyl transferase CAP10" evidence="4">
    <location>
        <begin position="199"/>
        <end position="475"/>
    </location>
</feature>